<evidence type="ECO:0000256" key="3">
    <source>
        <dbReference type="ARBA" id="ARBA00023242"/>
    </source>
</evidence>
<dbReference type="PROSITE" id="PS51192">
    <property type="entry name" value="HELICASE_ATP_BIND_1"/>
    <property type="match status" value="1"/>
</dbReference>
<dbReference type="Gene3D" id="3.40.50.300">
    <property type="entry name" value="P-loop containing nucleotide triphosphate hydrolases"/>
    <property type="match status" value="1"/>
</dbReference>
<comment type="subcellular location">
    <subcellularLocation>
        <location evidence="1">Nucleus</location>
    </subcellularLocation>
</comment>
<dbReference type="CDD" id="cd18010">
    <property type="entry name" value="DEXHc_HARP_SMARCAL1"/>
    <property type="match status" value="1"/>
</dbReference>
<dbReference type="InterPro" id="IPR038718">
    <property type="entry name" value="SNF2-like_sf"/>
</dbReference>
<dbReference type="Gene3D" id="3.40.50.10810">
    <property type="entry name" value="Tandem AAA-ATPase domain"/>
    <property type="match status" value="1"/>
</dbReference>
<dbReference type="STRING" id="299467.A0A443SCH2"/>
<evidence type="ECO:0000313" key="9">
    <source>
        <dbReference type="EMBL" id="RWS25243.1"/>
    </source>
</evidence>
<dbReference type="InterPro" id="IPR027417">
    <property type="entry name" value="P-loop_NTPase"/>
</dbReference>
<protein>
    <submittedName>
        <fullName evidence="9">SWI/SNF subfamily A-like protein</fullName>
    </submittedName>
</protein>
<sequence length="638" mass="72786">MALTDEQLRLIEQKRQNALKIRQQKQMQTQRSTVTSSNGHSSIMNPWSLSTKSNVTLPSSSSQNGSPIRNELKKVDVKLLLQSKNRVSLHFPFDRDILNAVKQIPTSIYIPETKIWTFDISVYREIIETLSGLKKLNIKIEFSDRVPSSVIVALKQQRTQSEMNIDLSQKLNAKFISDMYDFQKEGVQFGISRNGRVLIADDMGLGKTVQALALSCWYREDWPLLIMCPSSLRYQWRKSILFWVDGVKEHHVAVVDKANMDVSQSCIVIISYDLLTRFKTKLDSKFQFVIADESHYIKSDSAQRTKNAVKIMKSAKRLVLLSGTPALSRPLELFTQINALDSRIFASKTDFGFRYCNGRTTKWGNDFRGASNEVELKILLESTIMIRRLKKDVLDQLPTKRRVKVVLPIVFKDKDETKMNSYSSQIAGMKDSKGSNMYKQVLFNWFNLTAEVKVTAVCEYVHHLVEQGKKFILFAHHRIMIETVCEMLERDDCSYIRIDGTTPAKIRLECCDYFQENEDCKVAVISIVAASVGINLTAAHLVVFAELFWNPGILTQAEDRAHRIGQNDSVLIQYLVSPQTVDDFIWPMVVRKFKVLNDVGLSKDSFKDTGITDVNQKLIDDFFSALPRESLSASPLSL</sequence>
<comment type="caution">
    <text evidence="9">The sequence shown here is derived from an EMBL/GenBank/DDBJ whole genome shotgun (WGS) entry which is preliminary data.</text>
</comment>
<evidence type="ECO:0000259" key="7">
    <source>
        <dbReference type="PROSITE" id="PS51194"/>
    </source>
</evidence>
<accession>A0A443SCH2</accession>
<dbReference type="SMART" id="SM00490">
    <property type="entry name" value="HELICc"/>
    <property type="match status" value="1"/>
</dbReference>
<dbReference type="GO" id="GO:0031297">
    <property type="term" value="P:replication fork processing"/>
    <property type="evidence" value="ECO:0007669"/>
    <property type="project" value="TreeGrafter"/>
</dbReference>
<dbReference type="GO" id="GO:0043596">
    <property type="term" value="C:nuclear replication fork"/>
    <property type="evidence" value="ECO:0007669"/>
    <property type="project" value="TreeGrafter"/>
</dbReference>
<dbReference type="Proteomes" id="UP000288716">
    <property type="component" value="Unassembled WGS sequence"/>
</dbReference>
<evidence type="ECO:0000256" key="4">
    <source>
        <dbReference type="PROSITE-ProRule" id="PRU00800"/>
    </source>
</evidence>
<dbReference type="VEuPathDB" id="VectorBase:LDEU006796"/>
<feature type="compositionally biased region" description="Polar residues" evidence="5">
    <location>
        <begin position="24"/>
        <end position="45"/>
    </location>
</feature>
<dbReference type="InterPro" id="IPR001650">
    <property type="entry name" value="Helicase_C-like"/>
</dbReference>
<evidence type="ECO:0000256" key="1">
    <source>
        <dbReference type="ARBA" id="ARBA00004123"/>
    </source>
</evidence>
<comment type="similarity">
    <text evidence="4">Belongs to the SNF2/RAD54 helicase family. SMARCAL1 subfamily.</text>
</comment>
<evidence type="ECO:0000256" key="5">
    <source>
        <dbReference type="SAM" id="MobiDB-lite"/>
    </source>
</evidence>
<dbReference type="SMART" id="SM00487">
    <property type="entry name" value="DEXDc"/>
    <property type="match status" value="1"/>
</dbReference>
<dbReference type="GO" id="GO:0016787">
    <property type="term" value="F:hydrolase activity"/>
    <property type="evidence" value="ECO:0007669"/>
    <property type="project" value="UniProtKB-KW"/>
</dbReference>
<proteinExistence type="inferred from homology"/>
<dbReference type="InterPro" id="IPR010003">
    <property type="entry name" value="HARP_dom"/>
</dbReference>
<keyword evidence="2" id="KW-0378">Hydrolase</keyword>
<feature type="domain" description="Helicase ATP-binding" evidence="6">
    <location>
        <begin position="188"/>
        <end position="343"/>
    </location>
</feature>
<dbReference type="PANTHER" id="PTHR45766">
    <property type="entry name" value="DNA ANNEALING HELICASE AND ENDONUCLEASE ZRANB3 FAMILY MEMBER"/>
    <property type="match status" value="1"/>
</dbReference>
<organism evidence="9 10">
    <name type="scientific">Leptotrombidium deliense</name>
    <dbReference type="NCBI Taxonomy" id="299467"/>
    <lineage>
        <taxon>Eukaryota</taxon>
        <taxon>Metazoa</taxon>
        <taxon>Ecdysozoa</taxon>
        <taxon>Arthropoda</taxon>
        <taxon>Chelicerata</taxon>
        <taxon>Arachnida</taxon>
        <taxon>Acari</taxon>
        <taxon>Acariformes</taxon>
        <taxon>Trombidiformes</taxon>
        <taxon>Prostigmata</taxon>
        <taxon>Anystina</taxon>
        <taxon>Parasitengona</taxon>
        <taxon>Trombiculoidea</taxon>
        <taxon>Trombiculidae</taxon>
        <taxon>Leptotrombidium</taxon>
    </lineage>
</organism>
<evidence type="ECO:0000259" key="8">
    <source>
        <dbReference type="PROSITE" id="PS51467"/>
    </source>
</evidence>
<evidence type="ECO:0000256" key="2">
    <source>
        <dbReference type="ARBA" id="ARBA00022801"/>
    </source>
</evidence>
<dbReference type="GO" id="GO:0005524">
    <property type="term" value="F:ATP binding"/>
    <property type="evidence" value="ECO:0007669"/>
    <property type="project" value="InterPro"/>
</dbReference>
<feature type="domain" description="HARP" evidence="8">
    <location>
        <begin position="68"/>
        <end position="147"/>
    </location>
</feature>
<reference evidence="9 10" key="1">
    <citation type="journal article" date="2018" name="Gigascience">
        <title>Genomes of trombidid mites reveal novel predicted allergens and laterally-transferred genes associated with secondary metabolism.</title>
        <authorList>
            <person name="Dong X."/>
            <person name="Chaisiri K."/>
            <person name="Xia D."/>
            <person name="Armstrong S.D."/>
            <person name="Fang Y."/>
            <person name="Donnelly M.J."/>
            <person name="Kadowaki T."/>
            <person name="McGarry J.W."/>
            <person name="Darby A.C."/>
            <person name="Makepeace B.L."/>
        </authorList>
    </citation>
    <scope>NUCLEOTIDE SEQUENCE [LARGE SCALE GENOMIC DNA]</scope>
    <source>
        <strain evidence="9">UoL-UT</strain>
    </source>
</reference>
<dbReference type="PANTHER" id="PTHR45766:SF6">
    <property type="entry name" value="SWI_SNF-RELATED MATRIX-ASSOCIATED ACTIN-DEPENDENT REGULATOR OF CHROMATIN SUBFAMILY A-LIKE PROTEIN 1"/>
    <property type="match status" value="1"/>
</dbReference>
<feature type="domain" description="Helicase C-terminal" evidence="7">
    <location>
        <begin position="456"/>
        <end position="612"/>
    </location>
</feature>
<evidence type="ECO:0000259" key="6">
    <source>
        <dbReference type="PROSITE" id="PS51192"/>
    </source>
</evidence>
<dbReference type="AlphaFoldDB" id="A0A443SCH2"/>
<dbReference type="Pfam" id="PF00176">
    <property type="entry name" value="SNF2-rel_dom"/>
    <property type="match status" value="1"/>
</dbReference>
<dbReference type="GO" id="GO:0006281">
    <property type="term" value="P:DNA repair"/>
    <property type="evidence" value="ECO:0007669"/>
    <property type="project" value="TreeGrafter"/>
</dbReference>
<dbReference type="EMBL" id="NCKV01003920">
    <property type="protein sequence ID" value="RWS25243.1"/>
    <property type="molecule type" value="Genomic_DNA"/>
</dbReference>
<dbReference type="InterPro" id="IPR000330">
    <property type="entry name" value="SNF2_N"/>
</dbReference>
<dbReference type="PROSITE" id="PS51194">
    <property type="entry name" value="HELICASE_CTER"/>
    <property type="match status" value="1"/>
</dbReference>
<dbReference type="CDD" id="cd18793">
    <property type="entry name" value="SF2_C_SNF"/>
    <property type="match status" value="1"/>
</dbReference>
<keyword evidence="10" id="KW-1185">Reference proteome</keyword>
<dbReference type="OrthoDB" id="2801544at2759"/>
<dbReference type="Pfam" id="PF07443">
    <property type="entry name" value="HARP"/>
    <property type="match status" value="1"/>
</dbReference>
<dbReference type="Pfam" id="PF00271">
    <property type="entry name" value="Helicase_C"/>
    <property type="match status" value="1"/>
</dbReference>
<gene>
    <name evidence="9" type="ORF">B4U80_01338</name>
</gene>
<evidence type="ECO:0000313" key="10">
    <source>
        <dbReference type="Proteomes" id="UP000288716"/>
    </source>
</evidence>
<keyword evidence="3" id="KW-0539">Nucleus</keyword>
<dbReference type="InterPro" id="IPR014001">
    <property type="entry name" value="Helicase_ATP-bd"/>
</dbReference>
<name>A0A443SCH2_9ACAR</name>
<feature type="region of interest" description="Disordered" evidence="5">
    <location>
        <begin position="22"/>
        <end position="45"/>
    </location>
</feature>
<dbReference type="InterPro" id="IPR049730">
    <property type="entry name" value="SNF2/RAD54-like_C"/>
</dbReference>
<dbReference type="SUPFAM" id="SSF52540">
    <property type="entry name" value="P-loop containing nucleoside triphosphate hydrolases"/>
    <property type="match status" value="2"/>
</dbReference>
<dbReference type="PROSITE" id="PS51467">
    <property type="entry name" value="HARP"/>
    <property type="match status" value="1"/>
</dbReference>